<dbReference type="GO" id="GO:0006952">
    <property type="term" value="P:defense response"/>
    <property type="evidence" value="ECO:0007669"/>
    <property type="project" value="InterPro"/>
</dbReference>
<dbReference type="SUPFAM" id="SSF55961">
    <property type="entry name" value="Bet v1-like"/>
    <property type="match status" value="2"/>
</dbReference>
<evidence type="ECO:0000313" key="3">
    <source>
        <dbReference type="EMBL" id="RDX87728.1"/>
    </source>
</evidence>
<dbReference type="InterPro" id="IPR023393">
    <property type="entry name" value="START-like_dom_sf"/>
</dbReference>
<proteinExistence type="inferred from homology"/>
<dbReference type="OrthoDB" id="1847301at2759"/>
<dbReference type="Pfam" id="PF00407">
    <property type="entry name" value="Bet_v_1"/>
    <property type="match status" value="3"/>
</dbReference>
<feature type="domain" description="Bet v I/Major latex protein" evidence="2">
    <location>
        <begin position="212"/>
        <end position="344"/>
    </location>
</feature>
<keyword evidence="4" id="KW-1185">Reference proteome</keyword>
<dbReference type="InterPro" id="IPR027417">
    <property type="entry name" value="P-loop_NTPase"/>
</dbReference>
<dbReference type="SMART" id="SM01037">
    <property type="entry name" value="Bet_v_1"/>
    <property type="match status" value="2"/>
</dbReference>
<accession>A0A371GAZ5</accession>
<feature type="domain" description="Bet v I/Major latex protein" evidence="2">
    <location>
        <begin position="1"/>
        <end position="152"/>
    </location>
</feature>
<feature type="non-terminal residue" evidence="3">
    <location>
        <position position="1"/>
    </location>
</feature>
<evidence type="ECO:0000313" key="4">
    <source>
        <dbReference type="Proteomes" id="UP000257109"/>
    </source>
</evidence>
<organism evidence="3 4">
    <name type="scientific">Mucuna pruriens</name>
    <name type="common">Velvet bean</name>
    <name type="synonym">Dolichos pruriens</name>
    <dbReference type="NCBI Taxonomy" id="157652"/>
    <lineage>
        <taxon>Eukaryota</taxon>
        <taxon>Viridiplantae</taxon>
        <taxon>Streptophyta</taxon>
        <taxon>Embryophyta</taxon>
        <taxon>Tracheophyta</taxon>
        <taxon>Spermatophyta</taxon>
        <taxon>Magnoliopsida</taxon>
        <taxon>eudicotyledons</taxon>
        <taxon>Gunneridae</taxon>
        <taxon>Pentapetalae</taxon>
        <taxon>rosids</taxon>
        <taxon>fabids</taxon>
        <taxon>Fabales</taxon>
        <taxon>Fabaceae</taxon>
        <taxon>Papilionoideae</taxon>
        <taxon>50 kb inversion clade</taxon>
        <taxon>NPAAA clade</taxon>
        <taxon>indigoferoid/millettioid clade</taxon>
        <taxon>Phaseoleae</taxon>
        <taxon>Mucuna</taxon>
    </lineage>
</organism>
<dbReference type="Proteomes" id="UP000257109">
    <property type="component" value="Unassembled WGS sequence"/>
</dbReference>
<evidence type="ECO:0000259" key="2">
    <source>
        <dbReference type="SMART" id="SM01037"/>
    </source>
</evidence>
<evidence type="ECO:0000256" key="1">
    <source>
        <dbReference type="ARBA" id="ARBA00038242"/>
    </source>
</evidence>
<gene>
    <name evidence="3" type="ORF">CR513_30762</name>
</gene>
<sequence length="344" mass="39890">MVLGKISIEFGVHATATKWFNLAAKQLHNVQNLTDRVHKATLHHGDDWHHNESIKHWTCIIGGKVTTFEEIIESVDEPNKTITYNIFSEDIGRQYKAFKFILQVIDKDHDGAIIKWSIEYEGIDEEVNPPYDYIEFLHTSSRDCIGATTLDEYRKHVEKDPALERRFQPVKYRFLPDKAIDLIDKVGELQDREIDLKGEISTLVEKGKEMSKAESKISIEFGVHATATKWFNLLAKQLHDVQNLTERVHKAKLHHGDDWHDNESIKHWTSTIGYITYHESIESIDEPNKTMTYKVYGIDKDHGNTIIKWSIEYEGNGEEVDPPYGFIQYLYKSNRDIDGHLLKA</sequence>
<reference evidence="3" key="1">
    <citation type="submission" date="2018-05" db="EMBL/GenBank/DDBJ databases">
        <title>Draft genome of Mucuna pruriens seed.</title>
        <authorList>
            <person name="Nnadi N.E."/>
            <person name="Vos R."/>
            <person name="Hasami M.H."/>
            <person name="Devisetty U.K."/>
            <person name="Aguiy J.C."/>
        </authorList>
    </citation>
    <scope>NUCLEOTIDE SEQUENCE [LARGE SCALE GENOMIC DNA]</scope>
    <source>
        <strain evidence="3">JCA_2017</strain>
    </source>
</reference>
<dbReference type="SUPFAM" id="SSF52540">
    <property type="entry name" value="P-loop containing nucleoside triphosphate hydrolases"/>
    <property type="match status" value="1"/>
</dbReference>
<dbReference type="InterPro" id="IPR052006">
    <property type="entry name" value="MLP-like"/>
</dbReference>
<dbReference type="AlphaFoldDB" id="A0A371GAZ5"/>
<dbReference type="STRING" id="157652.A0A371GAZ5"/>
<dbReference type="PANTHER" id="PTHR31338">
    <property type="entry name" value="POLYKETIDE CYCLASE/DEHYDRASE AND LIPID TRANSPORT SUPERFAMILY PROTEIN"/>
    <property type="match status" value="1"/>
</dbReference>
<comment type="similarity">
    <text evidence="1">Belongs to the MLP family.</text>
</comment>
<dbReference type="PANTHER" id="PTHR31338:SF16">
    <property type="entry name" value="POLYKETIDE CYCLASE_DEHYDRASE AND LIPID TRANSPORT SUPERFAMILY PROTEIN"/>
    <property type="match status" value="1"/>
</dbReference>
<protein>
    <recommendedName>
        <fullName evidence="2">Bet v I/Major latex protein domain-containing protein</fullName>
    </recommendedName>
</protein>
<dbReference type="EMBL" id="QJKJ01006143">
    <property type="protein sequence ID" value="RDX87728.1"/>
    <property type="molecule type" value="Genomic_DNA"/>
</dbReference>
<dbReference type="InterPro" id="IPR000916">
    <property type="entry name" value="Bet_v_I/MLP"/>
</dbReference>
<dbReference type="Gene3D" id="3.30.530.20">
    <property type="match status" value="3"/>
</dbReference>
<comment type="caution">
    <text evidence="3">The sequence shown here is derived from an EMBL/GenBank/DDBJ whole genome shotgun (WGS) entry which is preliminary data.</text>
</comment>
<name>A0A371GAZ5_MUCPR</name>